<keyword evidence="2" id="KW-0812">Transmembrane</keyword>
<evidence type="ECO:0000256" key="2">
    <source>
        <dbReference type="SAM" id="Phobius"/>
    </source>
</evidence>
<comment type="caution">
    <text evidence="3">The sequence shown here is derived from an EMBL/GenBank/DDBJ whole genome shotgun (WGS) entry which is preliminary data.</text>
</comment>
<keyword evidence="4" id="KW-1185">Reference proteome</keyword>
<evidence type="ECO:0000313" key="3">
    <source>
        <dbReference type="EMBL" id="ETO12645.1"/>
    </source>
</evidence>
<evidence type="ECO:0000313" key="4">
    <source>
        <dbReference type="Proteomes" id="UP000023152"/>
    </source>
</evidence>
<gene>
    <name evidence="3" type="ORF">RFI_24732</name>
</gene>
<protein>
    <submittedName>
        <fullName evidence="3">Uncharacterized protein</fullName>
    </submittedName>
</protein>
<feature type="compositionally biased region" description="Basic and acidic residues" evidence="1">
    <location>
        <begin position="34"/>
        <end position="50"/>
    </location>
</feature>
<organism evidence="3 4">
    <name type="scientific">Reticulomyxa filosa</name>
    <dbReference type="NCBI Taxonomy" id="46433"/>
    <lineage>
        <taxon>Eukaryota</taxon>
        <taxon>Sar</taxon>
        <taxon>Rhizaria</taxon>
        <taxon>Retaria</taxon>
        <taxon>Foraminifera</taxon>
        <taxon>Monothalamids</taxon>
        <taxon>Reticulomyxidae</taxon>
        <taxon>Reticulomyxa</taxon>
    </lineage>
</organism>
<keyword evidence="2" id="KW-0472">Membrane</keyword>
<sequence>MTSERRAKRVPLRDLTNAFHQKEPIGKPTAVEDVTYKNRTPRETGEREHGVNSLQKMQEGKIGQQSSLGDPNELNWTLAHEDYNGIVFCFFFVFGDWKKVFFCGETTKQEKPNDAKKQRNSVLKKGIDPYFFGNATMNDNTNSFPASNYQSAIADDHVAPTAYSSGSKVGREARTSTAQKLSMARYPIKQVFVSGVKYSGVNICGVCDITNDEIALKHDCNDMWRQEYEAVVARLNHKTENIVGMYTCYNSSENLWYTQKDILYLFHKLRKEKKKRAKSCILKHNKYTWYDMFSQGLTKKNCPNNNSKNRLYVFVWFAVFVGSLNQLLFCP</sequence>
<keyword evidence="2" id="KW-1133">Transmembrane helix</keyword>
<dbReference type="Proteomes" id="UP000023152">
    <property type="component" value="Unassembled WGS sequence"/>
</dbReference>
<feature type="compositionally biased region" description="Basic residues" evidence="1">
    <location>
        <begin position="1"/>
        <end position="10"/>
    </location>
</feature>
<reference evidence="3 4" key="1">
    <citation type="journal article" date="2013" name="Curr. Biol.">
        <title>The Genome of the Foraminiferan Reticulomyxa filosa.</title>
        <authorList>
            <person name="Glockner G."/>
            <person name="Hulsmann N."/>
            <person name="Schleicher M."/>
            <person name="Noegel A.A."/>
            <person name="Eichinger L."/>
            <person name="Gallinger C."/>
            <person name="Pawlowski J."/>
            <person name="Sierra R."/>
            <person name="Euteneuer U."/>
            <person name="Pillet L."/>
            <person name="Moustafa A."/>
            <person name="Platzer M."/>
            <person name="Groth M."/>
            <person name="Szafranski K."/>
            <person name="Schliwa M."/>
        </authorList>
    </citation>
    <scope>NUCLEOTIDE SEQUENCE [LARGE SCALE GENOMIC DNA]</scope>
</reference>
<name>X6MHV1_RETFI</name>
<proteinExistence type="predicted"/>
<accession>X6MHV1</accession>
<evidence type="ECO:0000256" key="1">
    <source>
        <dbReference type="SAM" id="MobiDB-lite"/>
    </source>
</evidence>
<dbReference type="EMBL" id="ASPP01021236">
    <property type="protein sequence ID" value="ETO12645.1"/>
    <property type="molecule type" value="Genomic_DNA"/>
</dbReference>
<feature type="region of interest" description="Disordered" evidence="1">
    <location>
        <begin position="1"/>
        <end position="68"/>
    </location>
</feature>
<feature type="transmembrane region" description="Helical" evidence="2">
    <location>
        <begin position="311"/>
        <end position="330"/>
    </location>
</feature>
<dbReference type="AlphaFoldDB" id="X6MHV1"/>